<dbReference type="EMBL" id="LAZR01009664">
    <property type="protein sequence ID" value="KKM71311.1"/>
    <property type="molecule type" value="Genomic_DNA"/>
</dbReference>
<sequence>MPIDRETQEQLTNLQVQLSDFDERLEFAERRTQAIRHQNFVDNFLSGLTDLGALGFISSHLDWKHRASPPNPKSGFQRIFADTDNSGHLTSRNSSGSEIDLEYVDADAIAAVEGEATLVLSGDVKVVASGKFFEAADFRLDSATELTLDASGDIAITQSYHRVDTLSDAGTGNLDGMTGGNDGAILLIRPENDGRTVIVRHNQNAANAKNILLAGDDSATLAGISDYIMFIYDVNLDTNGAWIEISRSTEASAYFDADAIAAVEGEATLDLTGDVSIAVGKSLAVDTINEKGSGTGVTIDSVLLKDGLVDGMDVAAHLNAYNGSFFEPMTFVITSNGTTITGTLDKNPTGDLTEVFSDGYTTMSSGATVTLIAGSATVPKKNYIYVLQSNKGVLVASDSDWPTTVEHIKVAEVIVQTAALVQSDGILANRNWDDHAQETDGMGHHLDAWKRLRWEHAAYQSGSAVTWSGSGTAALDLAISAGQAYQMHLHIIAAFDTTDPDNVYVVNQPAPNQYTATANIETIVVDSDNDSLANRYYNLVIWNSISSGSEEEQVFINLPSGSYNKQSDAENDVSGYDNFTIPTDYRGYAYLVQRVTIKHSSAAGGSWTITQETDLRGTVPSIAVGGGTLAITTEFSDNAFKLFDDENPTRELAFQLSGITAGNTRVLTVQDVNGTIALSA</sequence>
<gene>
    <name evidence="1" type="ORF">LCGC14_1431890</name>
</gene>
<evidence type="ECO:0000313" key="1">
    <source>
        <dbReference type="EMBL" id="KKM71311.1"/>
    </source>
</evidence>
<proteinExistence type="predicted"/>
<dbReference type="AlphaFoldDB" id="A0A0F9K9J6"/>
<organism evidence="1">
    <name type="scientific">marine sediment metagenome</name>
    <dbReference type="NCBI Taxonomy" id="412755"/>
    <lineage>
        <taxon>unclassified sequences</taxon>
        <taxon>metagenomes</taxon>
        <taxon>ecological metagenomes</taxon>
    </lineage>
</organism>
<accession>A0A0F9K9J6</accession>
<feature type="non-terminal residue" evidence="1">
    <location>
        <position position="680"/>
    </location>
</feature>
<name>A0A0F9K9J6_9ZZZZ</name>
<comment type="caution">
    <text evidence="1">The sequence shown here is derived from an EMBL/GenBank/DDBJ whole genome shotgun (WGS) entry which is preliminary data.</text>
</comment>
<reference evidence="1" key="1">
    <citation type="journal article" date="2015" name="Nature">
        <title>Complex archaea that bridge the gap between prokaryotes and eukaryotes.</title>
        <authorList>
            <person name="Spang A."/>
            <person name="Saw J.H."/>
            <person name="Jorgensen S.L."/>
            <person name="Zaremba-Niedzwiedzka K."/>
            <person name="Martijn J."/>
            <person name="Lind A.E."/>
            <person name="van Eijk R."/>
            <person name="Schleper C."/>
            <person name="Guy L."/>
            <person name="Ettema T.J."/>
        </authorList>
    </citation>
    <scope>NUCLEOTIDE SEQUENCE</scope>
</reference>
<protein>
    <submittedName>
        <fullName evidence="1">Uncharacterized protein</fullName>
    </submittedName>
</protein>